<sequence length="85" mass="8976">MQTFARVIALVGLVVIVVAAVILGKNIIDINQLHAVASANRSTNFFNPVYDIMWGAGLALVGGFVAGLGVALMTRRNGPTLRRPS</sequence>
<keyword evidence="1" id="KW-0472">Membrane</keyword>
<evidence type="ECO:0000313" key="3">
    <source>
        <dbReference type="Proteomes" id="UP000603865"/>
    </source>
</evidence>
<reference evidence="2" key="2">
    <citation type="submission" date="2020-09" db="EMBL/GenBank/DDBJ databases">
        <authorList>
            <person name="Sun Q."/>
            <person name="Ohkuma M."/>
        </authorList>
    </citation>
    <scope>NUCLEOTIDE SEQUENCE</scope>
    <source>
        <strain evidence="2">JCM 31311</strain>
    </source>
</reference>
<dbReference type="EMBL" id="BMQL01000017">
    <property type="protein sequence ID" value="GGR14905.1"/>
    <property type="molecule type" value="Genomic_DNA"/>
</dbReference>
<evidence type="ECO:0000256" key="1">
    <source>
        <dbReference type="SAM" id="Phobius"/>
    </source>
</evidence>
<keyword evidence="1" id="KW-0812">Transmembrane</keyword>
<comment type="caution">
    <text evidence="2">The sequence shown here is derived from an EMBL/GenBank/DDBJ whole genome shotgun (WGS) entry which is preliminary data.</text>
</comment>
<dbReference type="AlphaFoldDB" id="A0A918CC51"/>
<dbReference type="RefSeq" id="WP_189091305.1">
    <property type="nucleotide sequence ID" value="NZ_BMQL01000017.1"/>
</dbReference>
<name>A0A918CC51_9DEIO</name>
<gene>
    <name evidence="2" type="ORF">GCM10008957_29730</name>
</gene>
<keyword evidence="3" id="KW-1185">Reference proteome</keyword>
<reference evidence="2" key="1">
    <citation type="journal article" date="2014" name="Int. J. Syst. Evol. Microbiol.">
        <title>Complete genome sequence of Corynebacterium casei LMG S-19264T (=DSM 44701T), isolated from a smear-ripened cheese.</title>
        <authorList>
            <consortium name="US DOE Joint Genome Institute (JGI-PGF)"/>
            <person name="Walter F."/>
            <person name="Albersmeier A."/>
            <person name="Kalinowski J."/>
            <person name="Ruckert C."/>
        </authorList>
    </citation>
    <scope>NUCLEOTIDE SEQUENCE</scope>
    <source>
        <strain evidence="2">JCM 31311</strain>
    </source>
</reference>
<dbReference type="Proteomes" id="UP000603865">
    <property type="component" value="Unassembled WGS sequence"/>
</dbReference>
<protein>
    <submittedName>
        <fullName evidence="2">Uncharacterized protein</fullName>
    </submittedName>
</protein>
<feature type="transmembrane region" description="Helical" evidence="1">
    <location>
        <begin position="52"/>
        <end position="73"/>
    </location>
</feature>
<organism evidence="2 3">
    <name type="scientific">Deinococcus ruber</name>
    <dbReference type="NCBI Taxonomy" id="1848197"/>
    <lineage>
        <taxon>Bacteria</taxon>
        <taxon>Thermotogati</taxon>
        <taxon>Deinococcota</taxon>
        <taxon>Deinococci</taxon>
        <taxon>Deinococcales</taxon>
        <taxon>Deinococcaceae</taxon>
        <taxon>Deinococcus</taxon>
    </lineage>
</organism>
<evidence type="ECO:0000313" key="2">
    <source>
        <dbReference type="EMBL" id="GGR14905.1"/>
    </source>
</evidence>
<keyword evidence="1" id="KW-1133">Transmembrane helix</keyword>
<accession>A0A918CC51</accession>
<proteinExistence type="predicted"/>
<feature type="transmembrane region" description="Helical" evidence="1">
    <location>
        <begin position="7"/>
        <end position="28"/>
    </location>
</feature>